<dbReference type="OrthoDB" id="2446447at2759"/>
<dbReference type="HOGENOM" id="CLU_1533187_0_0_1"/>
<accession>A0A0C3PQ52</accession>
<organism evidence="1 2">
    <name type="scientific">Pisolithus tinctorius Marx 270</name>
    <dbReference type="NCBI Taxonomy" id="870435"/>
    <lineage>
        <taxon>Eukaryota</taxon>
        <taxon>Fungi</taxon>
        <taxon>Dikarya</taxon>
        <taxon>Basidiomycota</taxon>
        <taxon>Agaricomycotina</taxon>
        <taxon>Agaricomycetes</taxon>
        <taxon>Agaricomycetidae</taxon>
        <taxon>Boletales</taxon>
        <taxon>Sclerodermatineae</taxon>
        <taxon>Pisolithaceae</taxon>
        <taxon>Pisolithus</taxon>
    </lineage>
</organism>
<dbReference type="STRING" id="870435.A0A0C3PQ52"/>
<protein>
    <submittedName>
        <fullName evidence="1">Uncharacterized protein</fullName>
    </submittedName>
</protein>
<dbReference type="EMBL" id="KN831950">
    <property type="protein sequence ID" value="KIO11101.1"/>
    <property type="molecule type" value="Genomic_DNA"/>
</dbReference>
<keyword evidence="2" id="KW-1185">Reference proteome</keyword>
<sequence length="175" mass="19290">MALTLSIHHLPSVPSRELYLLLLSQAGFNTQSAGASAKNLLMSTISHDVTRVRFKAVTDERWVLEPWAEYQIPKFNFYPGTTPPSTSLHEYFRNLTSLAIESHLLSKGVVVRSGGIQTGDIVILPTAGVTHRLLENVESGFLTVESYPAGKDRDICCGKADEQEKIHKIKPSGMV</sequence>
<evidence type="ECO:0000313" key="2">
    <source>
        <dbReference type="Proteomes" id="UP000054217"/>
    </source>
</evidence>
<gene>
    <name evidence="1" type="ORF">M404DRAFT_832735</name>
</gene>
<dbReference type="AlphaFoldDB" id="A0A0C3PQ52"/>
<reference evidence="2" key="2">
    <citation type="submission" date="2015-01" db="EMBL/GenBank/DDBJ databases">
        <title>Evolutionary Origins and Diversification of the Mycorrhizal Mutualists.</title>
        <authorList>
            <consortium name="DOE Joint Genome Institute"/>
            <consortium name="Mycorrhizal Genomics Consortium"/>
            <person name="Kohler A."/>
            <person name="Kuo A."/>
            <person name="Nagy L.G."/>
            <person name="Floudas D."/>
            <person name="Copeland A."/>
            <person name="Barry K.W."/>
            <person name="Cichocki N."/>
            <person name="Veneault-Fourrey C."/>
            <person name="LaButti K."/>
            <person name="Lindquist E.A."/>
            <person name="Lipzen A."/>
            <person name="Lundell T."/>
            <person name="Morin E."/>
            <person name="Murat C."/>
            <person name="Riley R."/>
            <person name="Ohm R."/>
            <person name="Sun H."/>
            <person name="Tunlid A."/>
            <person name="Henrissat B."/>
            <person name="Grigoriev I.V."/>
            <person name="Hibbett D.S."/>
            <person name="Martin F."/>
        </authorList>
    </citation>
    <scope>NUCLEOTIDE SEQUENCE [LARGE SCALE GENOMIC DNA]</scope>
    <source>
        <strain evidence="2">Marx 270</strain>
    </source>
</reference>
<name>A0A0C3PQ52_PISTI</name>
<dbReference type="Proteomes" id="UP000054217">
    <property type="component" value="Unassembled WGS sequence"/>
</dbReference>
<proteinExistence type="predicted"/>
<dbReference type="InParanoid" id="A0A0C3PQ52"/>
<reference evidence="1 2" key="1">
    <citation type="submission" date="2014-04" db="EMBL/GenBank/DDBJ databases">
        <authorList>
            <consortium name="DOE Joint Genome Institute"/>
            <person name="Kuo A."/>
            <person name="Kohler A."/>
            <person name="Costa M.D."/>
            <person name="Nagy L.G."/>
            <person name="Floudas D."/>
            <person name="Copeland A."/>
            <person name="Barry K.W."/>
            <person name="Cichocki N."/>
            <person name="Veneault-Fourrey C."/>
            <person name="LaButti K."/>
            <person name="Lindquist E.A."/>
            <person name="Lipzen A."/>
            <person name="Lundell T."/>
            <person name="Morin E."/>
            <person name="Murat C."/>
            <person name="Sun H."/>
            <person name="Tunlid A."/>
            <person name="Henrissat B."/>
            <person name="Grigoriev I.V."/>
            <person name="Hibbett D.S."/>
            <person name="Martin F."/>
            <person name="Nordberg H.P."/>
            <person name="Cantor M.N."/>
            <person name="Hua S.X."/>
        </authorList>
    </citation>
    <scope>NUCLEOTIDE SEQUENCE [LARGE SCALE GENOMIC DNA]</scope>
    <source>
        <strain evidence="1 2">Marx 270</strain>
    </source>
</reference>
<evidence type="ECO:0000313" key="1">
    <source>
        <dbReference type="EMBL" id="KIO11101.1"/>
    </source>
</evidence>